<evidence type="ECO:0000313" key="5">
    <source>
        <dbReference type="Proteomes" id="UP000631114"/>
    </source>
</evidence>
<accession>A0A835LCI7</accession>
<comment type="similarity">
    <text evidence="1">Belongs to the PPR family. P subfamily.</text>
</comment>
<keyword evidence="5" id="KW-1185">Reference proteome</keyword>
<name>A0A835LCI7_9MAGN</name>
<organism evidence="4 5">
    <name type="scientific">Coptis chinensis</name>
    <dbReference type="NCBI Taxonomy" id="261450"/>
    <lineage>
        <taxon>Eukaryota</taxon>
        <taxon>Viridiplantae</taxon>
        <taxon>Streptophyta</taxon>
        <taxon>Embryophyta</taxon>
        <taxon>Tracheophyta</taxon>
        <taxon>Spermatophyta</taxon>
        <taxon>Magnoliopsida</taxon>
        <taxon>Ranunculales</taxon>
        <taxon>Ranunculaceae</taxon>
        <taxon>Coptidoideae</taxon>
        <taxon>Coptis</taxon>
    </lineage>
</organism>
<dbReference type="Proteomes" id="UP000631114">
    <property type="component" value="Unassembled WGS sequence"/>
</dbReference>
<dbReference type="PROSITE" id="PS51375">
    <property type="entry name" value="PPR"/>
    <property type="match status" value="2"/>
</dbReference>
<keyword evidence="2" id="KW-0677">Repeat</keyword>
<dbReference type="InterPro" id="IPR002885">
    <property type="entry name" value="PPR_rpt"/>
</dbReference>
<dbReference type="NCBIfam" id="TIGR00756">
    <property type="entry name" value="PPR"/>
    <property type="match status" value="2"/>
</dbReference>
<evidence type="ECO:0000313" key="4">
    <source>
        <dbReference type="EMBL" id="KAF9587482.1"/>
    </source>
</evidence>
<dbReference type="OrthoDB" id="185373at2759"/>
<dbReference type="InterPro" id="IPR011990">
    <property type="entry name" value="TPR-like_helical_dom_sf"/>
</dbReference>
<reference evidence="4 5" key="1">
    <citation type="submission" date="2020-10" db="EMBL/GenBank/DDBJ databases">
        <title>The Coptis chinensis genome and diversification of protoberbering-type alkaloids.</title>
        <authorList>
            <person name="Wang B."/>
            <person name="Shu S."/>
            <person name="Song C."/>
            <person name="Liu Y."/>
        </authorList>
    </citation>
    <scope>NUCLEOTIDE SEQUENCE [LARGE SCALE GENOMIC DNA]</scope>
    <source>
        <strain evidence="4">HL-2020</strain>
        <tissue evidence="4">Leaf</tissue>
    </source>
</reference>
<dbReference type="PANTHER" id="PTHR47941">
    <property type="entry name" value="PENTATRICOPEPTIDE REPEAT-CONTAINING PROTEIN 3, MITOCHONDRIAL"/>
    <property type="match status" value="1"/>
</dbReference>
<comment type="caution">
    <text evidence="4">The sequence shown here is derived from an EMBL/GenBank/DDBJ whole genome shotgun (WGS) entry which is preliminary data.</text>
</comment>
<evidence type="ECO:0000256" key="3">
    <source>
        <dbReference type="PROSITE-ProRule" id="PRU00708"/>
    </source>
</evidence>
<dbReference type="EMBL" id="JADFTS010000009">
    <property type="protein sequence ID" value="KAF9587482.1"/>
    <property type="molecule type" value="Genomic_DNA"/>
</dbReference>
<dbReference type="Gene3D" id="1.25.40.10">
    <property type="entry name" value="Tetratricopeptide repeat domain"/>
    <property type="match status" value="1"/>
</dbReference>
<proteinExistence type="inferred from homology"/>
<feature type="repeat" description="PPR" evidence="3">
    <location>
        <begin position="9"/>
        <end position="43"/>
    </location>
</feature>
<dbReference type="AlphaFoldDB" id="A0A835LCI7"/>
<evidence type="ECO:0008006" key="6">
    <source>
        <dbReference type="Google" id="ProtNLM"/>
    </source>
</evidence>
<evidence type="ECO:0000256" key="2">
    <source>
        <dbReference type="ARBA" id="ARBA00022737"/>
    </source>
</evidence>
<gene>
    <name evidence="4" type="ORF">IFM89_003421</name>
</gene>
<dbReference type="Pfam" id="PF13041">
    <property type="entry name" value="PPR_2"/>
    <property type="match status" value="1"/>
</dbReference>
<sequence>MSKTGCEPNVQTYNCLMKGLCYVGKVEEAFKLLVKMKKSLKKPDIYTYTAVMDGFGKVGRSDEGWSSLEEALADGLKPNVVTRLIPCLMGIVGKGGHWRVGLLKRMKERDCHRSY</sequence>
<evidence type="ECO:0000256" key="1">
    <source>
        <dbReference type="ARBA" id="ARBA00007626"/>
    </source>
</evidence>
<feature type="repeat" description="PPR" evidence="3">
    <location>
        <begin position="44"/>
        <end position="78"/>
    </location>
</feature>
<protein>
    <recommendedName>
        <fullName evidence="6">Pentatricopeptide repeat-containing protein</fullName>
    </recommendedName>
</protein>